<dbReference type="EMBL" id="KZ819964">
    <property type="protein sequence ID" value="PWN50142.1"/>
    <property type="molecule type" value="Genomic_DNA"/>
</dbReference>
<gene>
    <name evidence="1" type="ORF">IE53DRAFT_387580</name>
</gene>
<protein>
    <submittedName>
        <fullName evidence="1">Uncharacterized protein</fullName>
    </submittedName>
</protein>
<name>A0ACD0NWL7_9BASI</name>
<organism evidence="1 2">
    <name type="scientific">Violaceomyces palustris</name>
    <dbReference type="NCBI Taxonomy" id="1673888"/>
    <lineage>
        <taxon>Eukaryota</taxon>
        <taxon>Fungi</taxon>
        <taxon>Dikarya</taxon>
        <taxon>Basidiomycota</taxon>
        <taxon>Ustilaginomycotina</taxon>
        <taxon>Ustilaginomycetes</taxon>
        <taxon>Violaceomycetales</taxon>
        <taxon>Violaceomycetaceae</taxon>
        <taxon>Violaceomyces</taxon>
    </lineage>
</organism>
<proteinExistence type="predicted"/>
<reference evidence="1 2" key="1">
    <citation type="journal article" date="2018" name="Mol. Biol. Evol.">
        <title>Broad Genomic Sampling Reveals a Smut Pathogenic Ancestry of the Fungal Clade Ustilaginomycotina.</title>
        <authorList>
            <person name="Kijpornyongpan T."/>
            <person name="Mondo S.J."/>
            <person name="Barry K."/>
            <person name="Sandor L."/>
            <person name="Lee J."/>
            <person name="Lipzen A."/>
            <person name="Pangilinan J."/>
            <person name="LaButti K."/>
            <person name="Hainaut M."/>
            <person name="Henrissat B."/>
            <person name="Grigoriev I.V."/>
            <person name="Spatafora J.W."/>
            <person name="Aime M.C."/>
        </authorList>
    </citation>
    <scope>NUCLEOTIDE SEQUENCE [LARGE SCALE GENOMIC DNA]</scope>
    <source>
        <strain evidence="1 2">SA 807</strain>
    </source>
</reference>
<dbReference type="Proteomes" id="UP000245626">
    <property type="component" value="Unassembled WGS sequence"/>
</dbReference>
<sequence>MAPTEPTDLGWNHLSWKRGQGSSATVVRLCLVSRDPESSPPNGIPFLSSSLRPVSPFHPVKSSFSDRFPPSPNTGWVLSRSE</sequence>
<evidence type="ECO:0000313" key="2">
    <source>
        <dbReference type="Proteomes" id="UP000245626"/>
    </source>
</evidence>
<keyword evidence="2" id="KW-1185">Reference proteome</keyword>
<accession>A0ACD0NWL7</accession>
<evidence type="ECO:0000313" key="1">
    <source>
        <dbReference type="EMBL" id="PWN50142.1"/>
    </source>
</evidence>